<organism evidence="7 8">
    <name type="scientific">Leptosia nina</name>
    <dbReference type="NCBI Taxonomy" id="320188"/>
    <lineage>
        <taxon>Eukaryota</taxon>
        <taxon>Metazoa</taxon>
        <taxon>Ecdysozoa</taxon>
        <taxon>Arthropoda</taxon>
        <taxon>Hexapoda</taxon>
        <taxon>Insecta</taxon>
        <taxon>Pterygota</taxon>
        <taxon>Neoptera</taxon>
        <taxon>Endopterygota</taxon>
        <taxon>Lepidoptera</taxon>
        <taxon>Glossata</taxon>
        <taxon>Ditrysia</taxon>
        <taxon>Papilionoidea</taxon>
        <taxon>Pieridae</taxon>
        <taxon>Pierinae</taxon>
        <taxon>Leptosia</taxon>
    </lineage>
</organism>
<dbReference type="EMBL" id="CAVLEF010000005">
    <property type="protein sequence ID" value="CAK1543821.1"/>
    <property type="molecule type" value="Genomic_DNA"/>
</dbReference>
<feature type="region of interest" description="Disordered" evidence="3">
    <location>
        <begin position="64"/>
        <end position="91"/>
    </location>
</feature>
<feature type="compositionally biased region" description="Basic and acidic residues" evidence="3">
    <location>
        <begin position="72"/>
        <end position="91"/>
    </location>
</feature>
<sequence>MATASGSGTVASDCEEEDQDDPSSSQHDVQDIADNLSQLNVGKVQSNDYEDELSVFRQQWQRELEATPSPQRESKKVVQELKNTEAQTDEEKAKSLFLRGIEMERSGKLYEAIQHYKRAIQILPDVERRLYDSSDVRADTPAEESDNEEVINPNVAEDSDDDEAIEGEELVTRFQRILAKKGHLFQMQYQAKGCHISWLPYEVIQLILRWVVSAELDAISLERVAAVSRGFHVAARDNDIWKLMCVRTWGIECGTPRANGFANWRQMYIERARLNLHGCYISKTTYLRHGENSFQDQFYRPWYLIDYYRYLRFFPEGLVLMWTTADEPVSCVSQLKYRSAKHHLGIMAGHYRLVGDKVVIVIKKASTEKKAPQSSNTRFRARRKENHEQQEQIFHMELELRNVRSRRNWSLVWQHYASRAQLHRRSARTAHFLSLIRLQHSRAVLYGCNCIILSVFAILFYKMEMAIFL</sequence>
<feature type="domain" description="F-box protein Hrt3/FBXO9 C-terminal" evidence="6">
    <location>
        <begin position="263"/>
        <end position="370"/>
    </location>
</feature>
<dbReference type="InterPro" id="IPR011990">
    <property type="entry name" value="TPR-like_helical_dom_sf"/>
</dbReference>
<dbReference type="AlphaFoldDB" id="A0AAV1J5U3"/>
<accession>A0AAV1J5U3</accession>
<feature type="repeat" description="TPR" evidence="2">
    <location>
        <begin position="93"/>
        <end position="126"/>
    </location>
</feature>
<dbReference type="InterPro" id="IPR045464">
    <property type="entry name" value="Hrt3/FBXO9_C"/>
</dbReference>
<dbReference type="CDD" id="cd22089">
    <property type="entry name" value="F-box_FBXO9"/>
    <property type="match status" value="1"/>
</dbReference>
<keyword evidence="4" id="KW-0472">Membrane</keyword>
<dbReference type="GO" id="GO:0019005">
    <property type="term" value="C:SCF ubiquitin ligase complex"/>
    <property type="evidence" value="ECO:0007669"/>
    <property type="project" value="TreeGrafter"/>
</dbReference>
<name>A0AAV1J5U3_9NEOP</name>
<evidence type="ECO:0000256" key="1">
    <source>
        <dbReference type="ARBA" id="ARBA00022786"/>
    </source>
</evidence>
<keyword evidence="4" id="KW-0812">Transmembrane</keyword>
<evidence type="ECO:0000313" key="8">
    <source>
        <dbReference type="Proteomes" id="UP001497472"/>
    </source>
</evidence>
<dbReference type="Pfam" id="PF12937">
    <property type="entry name" value="F-box-like"/>
    <property type="match status" value="1"/>
</dbReference>
<evidence type="ECO:0008006" key="9">
    <source>
        <dbReference type="Google" id="ProtNLM"/>
    </source>
</evidence>
<proteinExistence type="predicted"/>
<keyword evidence="1" id="KW-0833">Ubl conjugation pathway</keyword>
<dbReference type="PANTHER" id="PTHR12874:SF29">
    <property type="entry name" value="F-BOX ONLY PROTEIN 9"/>
    <property type="match status" value="1"/>
</dbReference>
<dbReference type="InterPro" id="IPR001810">
    <property type="entry name" value="F-box_dom"/>
</dbReference>
<protein>
    <recommendedName>
        <fullName evidence="9">F-box only protein 9</fullName>
    </recommendedName>
</protein>
<reference evidence="7 8" key="1">
    <citation type="submission" date="2023-11" db="EMBL/GenBank/DDBJ databases">
        <authorList>
            <person name="Okamura Y."/>
        </authorList>
    </citation>
    <scope>NUCLEOTIDE SEQUENCE [LARGE SCALE GENOMIC DNA]</scope>
</reference>
<dbReference type="PANTHER" id="PTHR12874">
    <property type="entry name" value="F-BOX ONLY PROTEIN 48-RELATED"/>
    <property type="match status" value="1"/>
</dbReference>
<feature type="compositionally biased region" description="Polar residues" evidence="3">
    <location>
        <begin position="1"/>
        <end position="10"/>
    </location>
</feature>
<keyword evidence="8" id="KW-1185">Reference proteome</keyword>
<feature type="transmembrane region" description="Helical" evidence="4">
    <location>
        <begin position="443"/>
        <end position="461"/>
    </location>
</feature>
<dbReference type="Pfam" id="PF19270">
    <property type="entry name" value="FBO_C"/>
    <property type="match status" value="1"/>
</dbReference>
<feature type="domain" description="F-box" evidence="5">
    <location>
        <begin position="199"/>
        <end position="246"/>
    </location>
</feature>
<dbReference type="SUPFAM" id="SSF81383">
    <property type="entry name" value="F-box domain"/>
    <property type="match status" value="1"/>
</dbReference>
<feature type="region of interest" description="Disordered" evidence="3">
    <location>
        <begin position="1"/>
        <end position="29"/>
    </location>
</feature>
<dbReference type="Gene3D" id="1.25.40.10">
    <property type="entry name" value="Tetratricopeptide repeat domain"/>
    <property type="match status" value="1"/>
</dbReference>
<evidence type="ECO:0000259" key="5">
    <source>
        <dbReference type="Pfam" id="PF12937"/>
    </source>
</evidence>
<evidence type="ECO:0000313" key="7">
    <source>
        <dbReference type="EMBL" id="CAK1543821.1"/>
    </source>
</evidence>
<dbReference type="Gene3D" id="1.20.1280.50">
    <property type="match status" value="1"/>
</dbReference>
<evidence type="ECO:0000256" key="4">
    <source>
        <dbReference type="SAM" id="Phobius"/>
    </source>
</evidence>
<dbReference type="PROSITE" id="PS50005">
    <property type="entry name" value="TPR"/>
    <property type="match status" value="1"/>
</dbReference>
<dbReference type="GO" id="GO:0031146">
    <property type="term" value="P:SCF-dependent proteasomal ubiquitin-dependent protein catabolic process"/>
    <property type="evidence" value="ECO:0007669"/>
    <property type="project" value="TreeGrafter"/>
</dbReference>
<evidence type="ECO:0000256" key="2">
    <source>
        <dbReference type="PROSITE-ProRule" id="PRU00339"/>
    </source>
</evidence>
<comment type="caution">
    <text evidence="7">The sequence shown here is derived from an EMBL/GenBank/DDBJ whole genome shotgun (WGS) entry which is preliminary data.</text>
</comment>
<evidence type="ECO:0000256" key="3">
    <source>
        <dbReference type="SAM" id="MobiDB-lite"/>
    </source>
</evidence>
<dbReference type="GO" id="GO:0005737">
    <property type="term" value="C:cytoplasm"/>
    <property type="evidence" value="ECO:0007669"/>
    <property type="project" value="TreeGrafter"/>
</dbReference>
<keyword evidence="2" id="KW-0802">TPR repeat</keyword>
<dbReference type="InterPro" id="IPR019734">
    <property type="entry name" value="TPR_rpt"/>
</dbReference>
<keyword evidence="4" id="KW-1133">Transmembrane helix</keyword>
<dbReference type="InterPro" id="IPR036047">
    <property type="entry name" value="F-box-like_dom_sf"/>
</dbReference>
<evidence type="ECO:0000259" key="6">
    <source>
        <dbReference type="Pfam" id="PF19270"/>
    </source>
</evidence>
<dbReference type="Proteomes" id="UP001497472">
    <property type="component" value="Unassembled WGS sequence"/>
</dbReference>
<gene>
    <name evidence="7" type="ORF">LNINA_LOCUS3614</name>
</gene>